<evidence type="ECO:0000256" key="1">
    <source>
        <dbReference type="ARBA" id="ARBA00004123"/>
    </source>
</evidence>
<dbReference type="Proteomes" id="UP001497382">
    <property type="component" value="Unassembled WGS sequence"/>
</dbReference>
<dbReference type="InterPro" id="IPR018327">
    <property type="entry name" value="BHD_2"/>
</dbReference>
<dbReference type="SMART" id="SM01032">
    <property type="entry name" value="BHD_3"/>
    <property type="match status" value="1"/>
</dbReference>
<feature type="compositionally biased region" description="Low complexity" evidence="7">
    <location>
        <begin position="231"/>
        <end position="245"/>
    </location>
</feature>
<dbReference type="SUPFAM" id="SSF54001">
    <property type="entry name" value="Cysteine proteinases"/>
    <property type="match status" value="1"/>
</dbReference>
<feature type="region of interest" description="Disordered" evidence="7">
    <location>
        <begin position="478"/>
        <end position="653"/>
    </location>
</feature>
<dbReference type="InterPro" id="IPR018325">
    <property type="entry name" value="Rad4/PNGase_transGLS-fold"/>
</dbReference>
<dbReference type="Gene3D" id="3.90.260.10">
    <property type="entry name" value="Transglutaminase-like"/>
    <property type="match status" value="1"/>
</dbReference>
<dbReference type="Pfam" id="PF03835">
    <property type="entry name" value="Rad4"/>
    <property type="match status" value="1"/>
</dbReference>
<dbReference type="Pfam" id="PF10403">
    <property type="entry name" value="BHD_1"/>
    <property type="match status" value="1"/>
</dbReference>
<name>A0AAV2AXE3_9ARAC</name>
<dbReference type="Pfam" id="PF10405">
    <property type="entry name" value="BHD_3"/>
    <property type="match status" value="1"/>
</dbReference>
<dbReference type="AlphaFoldDB" id="A0AAV2AXE3"/>
<feature type="compositionally biased region" description="Basic and acidic residues" evidence="7">
    <location>
        <begin position="132"/>
        <end position="145"/>
    </location>
</feature>
<feature type="compositionally biased region" description="Basic and acidic residues" evidence="7">
    <location>
        <begin position="491"/>
        <end position="533"/>
    </location>
</feature>
<keyword evidence="6" id="KW-0539">Nucleus</keyword>
<dbReference type="GO" id="GO:0003697">
    <property type="term" value="F:single-stranded DNA binding"/>
    <property type="evidence" value="ECO:0007669"/>
    <property type="project" value="TreeGrafter"/>
</dbReference>
<keyword evidence="3" id="KW-0227">DNA damage</keyword>
<dbReference type="InterPro" id="IPR018326">
    <property type="entry name" value="Rad4_beta-hairpin_dom1"/>
</dbReference>
<comment type="caution">
    <text evidence="11">The sequence shown here is derived from an EMBL/GenBank/DDBJ whole genome shotgun (WGS) entry which is preliminary data.</text>
</comment>
<dbReference type="GO" id="GO:0000111">
    <property type="term" value="C:nucleotide-excision repair factor 2 complex"/>
    <property type="evidence" value="ECO:0007669"/>
    <property type="project" value="TreeGrafter"/>
</dbReference>
<organism evidence="11 12">
    <name type="scientific">Larinioides sclopetarius</name>
    <dbReference type="NCBI Taxonomy" id="280406"/>
    <lineage>
        <taxon>Eukaryota</taxon>
        <taxon>Metazoa</taxon>
        <taxon>Ecdysozoa</taxon>
        <taxon>Arthropoda</taxon>
        <taxon>Chelicerata</taxon>
        <taxon>Arachnida</taxon>
        <taxon>Araneae</taxon>
        <taxon>Araneomorphae</taxon>
        <taxon>Entelegynae</taxon>
        <taxon>Araneoidea</taxon>
        <taxon>Araneidae</taxon>
        <taxon>Larinioides</taxon>
    </lineage>
</organism>
<evidence type="ECO:0000256" key="2">
    <source>
        <dbReference type="ARBA" id="ARBA00009525"/>
    </source>
</evidence>
<feature type="domain" description="Rad4 beta-hairpin" evidence="8">
    <location>
        <begin position="767"/>
        <end position="819"/>
    </location>
</feature>
<feature type="domain" description="Rad4 beta-hairpin" evidence="10">
    <location>
        <begin position="884"/>
        <end position="958"/>
    </location>
</feature>
<evidence type="ECO:0000256" key="3">
    <source>
        <dbReference type="ARBA" id="ARBA00022763"/>
    </source>
</evidence>
<dbReference type="GO" id="GO:0003684">
    <property type="term" value="F:damaged DNA binding"/>
    <property type="evidence" value="ECO:0007669"/>
    <property type="project" value="InterPro"/>
</dbReference>
<keyword evidence="12" id="KW-1185">Reference proteome</keyword>
<dbReference type="GO" id="GO:0006298">
    <property type="term" value="P:mismatch repair"/>
    <property type="evidence" value="ECO:0007669"/>
    <property type="project" value="TreeGrafter"/>
</dbReference>
<dbReference type="GO" id="GO:0006289">
    <property type="term" value="P:nucleotide-excision repair"/>
    <property type="evidence" value="ECO:0007669"/>
    <property type="project" value="InterPro"/>
</dbReference>
<keyword evidence="5" id="KW-0234">DNA repair</keyword>
<reference evidence="11 12" key="1">
    <citation type="submission" date="2024-04" db="EMBL/GenBank/DDBJ databases">
        <authorList>
            <person name="Rising A."/>
            <person name="Reimegard J."/>
            <person name="Sonavane S."/>
            <person name="Akerstrom W."/>
            <person name="Nylinder S."/>
            <person name="Hedman E."/>
            <person name="Kallberg Y."/>
        </authorList>
    </citation>
    <scope>NUCLEOTIDE SEQUENCE [LARGE SCALE GENOMIC DNA]</scope>
</reference>
<dbReference type="PANTHER" id="PTHR12135:SF0">
    <property type="entry name" value="DNA REPAIR PROTEIN COMPLEMENTING XP-C CELLS"/>
    <property type="match status" value="1"/>
</dbReference>
<evidence type="ECO:0000256" key="4">
    <source>
        <dbReference type="ARBA" id="ARBA00023125"/>
    </source>
</evidence>
<dbReference type="InterPro" id="IPR042488">
    <property type="entry name" value="Rad4_BHD3_sf"/>
</dbReference>
<sequence>MGRRKKKEDEISVTEEIEGEERNVKSLPKSCKERKRRKIDDNEDTENISKLKTKLNISKNKKLNTDEENEKTSVLKSSKRTKQIRKTNSDVNSISEPKIQPSTNKRNKRATTKKSVPNENEPKPKKAKVVPKKLDIKQEMNHSENENNNTDEENENTSVLKSSKRTRQIRKTNSDVNSVSEPKIQPSTNKRNKRATTKKSVPNENEPKPKKAKVVPKKLDIKQEMNHSENENSSGSSADSGCLSDSVSKLNENLANVKSIKVETPSCSNLNSSGIGDDFSSSESEWEEVEENEELTLENYNPVIPKEGVEITIDCPDLKFKRRKKKEFDEIEWTRLYINRMRKEAQLNVHKCHLLFLLGRGLFVNDTINSSLLHAIALSLLPFDILDWTKGRKVDKIDVDGIERIVKWFRSSFKYEARENEFHNLHTNLTKAFETKLALNASEYNIMFIIFTRFLGFKARFCMSLYPMSHKATNLIKKRKKKSEELSDPSDSFKGKQLSETENKPVSDIKPKMENVSEQKSNEKKKCNKKCNEEIPGPSNCDKRELQSKSENKSTSKVKLKKANICKQKSKERKVQKSLSNNEAKVSRPRRSTGKSYKISSDESADESEDEDFKVEEEDFEKPKVYRKSSTKTPKQRTANRKILSDSDSDSHSPPLYACHHPDKVLYWTEVFSKPDKKWISVECVHNIVNDPYEIEAIVPQPVSYVVAFDNDSHIKDVTKRYCKNYMTFNIKQRVVPEWWDETLAPFAPPNSNLDKEEEKNLETVLINQPLPHTVAGFKNHPLYALKRHLLKFEAIYPPDAASIGFLRGEPVYLRENVVQLHSRETWLKEARVVRIGEEPYKIVKARPKWDRIAGVLRTDLPLHVFGFWQTEPYEPPIAVDGKVPRNEYGNVELFKPCMLPRGTVHIQLPGINRIAKKLGIDCSSAVVGFDGHKGSVHPVFEGFIVCEEFKDTILAAWDEEQENIRKREEEKREKRIYGNWKRLIKGLLIRERIKLKYDV</sequence>
<evidence type="ECO:0000256" key="6">
    <source>
        <dbReference type="ARBA" id="ARBA00023242"/>
    </source>
</evidence>
<feature type="compositionally biased region" description="Acidic residues" evidence="7">
    <location>
        <begin position="603"/>
        <end position="620"/>
    </location>
</feature>
<dbReference type="InterPro" id="IPR018026">
    <property type="entry name" value="DNA_repair_Rad4-like"/>
</dbReference>
<evidence type="ECO:0000259" key="8">
    <source>
        <dbReference type="SMART" id="SM01030"/>
    </source>
</evidence>
<keyword evidence="4" id="KW-0238">DNA-binding</keyword>
<feature type="compositionally biased region" description="Basic and acidic residues" evidence="7">
    <location>
        <begin position="541"/>
        <end position="554"/>
    </location>
</feature>
<dbReference type="GO" id="GO:0071942">
    <property type="term" value="C:XPC complex"/>
    <property type="evidence" value="ECO:0007669"/>
    <property type="project" value="TreeGrafter"/>
</dbReference>
<feature type="region of interest" description="Disordered" evidence="7">
    <location>
        <begin position="1"/>
        <end position="45"/>
    </location>
</feature>
<dbReference type="SMART" id="SM01031">
    <property type="entry name" value="BHD_2"/>
    <property type="match status" value="1"/>
</dbReference>
<comment type="subcellular location">
    <subcellularLocation>
        <location evidence="1">Nucleus</location>
    </subcellularLocation>
</comment>
<feature type="compositionally biased region" description="Basic residues" evidence="7">
    <location>
        <begin position="625"/>
        <end position="640"/>
    </location>
</feature>
<dbReference type="InterPro" id="IPR018328">
    <property type="entry name" value="Rad4_beta-hairpin_dom3"/>
</dbReference>
<comment type="similarity">
    <text evidence="2">Belongs to the XPC family.</text>
</comment>
<dbReference type="EMBL" id="CAXIEN010000236">
    <property type="protein sequence ID" value="CAL1288698.1"/>
    <property type="molecule type" value="Genomic_DNA"/>
</dbReference>
<evidence type="ECO:0000259" key="9">
    <source>
        <dbReference type="SMART" id="SM01031"/>
    </source>
</evidence>
<dbReference type="Gene3D" id="2.20.20.110">
    <property type="entry name" value="Rad4, beta-hairpin domain BHD1"/>
    <property type="match status" value="1"/>
</dbReference>
<feature type="domain" description="Rad4 beta-hairpin" evidence="9">
    <location>
        <begin position="821"/>
        <end position="877"/>
    </location>
</feature>
<dbReference type="InterPro" id="IPR038765">
    <property type="entry name" value="Papain-like_cys_pep_sf"/>
</dbReference>
<protein>
    <submittedName>
        <fullName evidence="11">Uncharacterized protein</fullName>
    </submittedName>
</protein>
<evidence type="ECO:0000313" key="12">
    <source>
        <dbReference type="Proteomes" id="UP001497382"/>
    </source>
</evidence>
<feature type="compositionally biased region" description="Basic residues" evidence="7">
    <location>
        <begin position="556"/>
        <end position="576"/>
    </location>
</feature>
<dbReference type="Pfam" id="PF01841">
    <property type="entry name" value="Transglut_core"/>
    <property type="match status" value="1"/>
</dbReference>
<feature type="region of interest" description="Disordered" evidence="7">
    <location>
        <begin position="60"/>
        <end position="245"/>
    </location>
</feature>
<gene>
    <name evidence="11" type="ORF">LARSCL_LOCUS15492</name>
</gene>
<evidence type="ECO:0000259" key="10">
    <source>
        <dbReference type="SMART" id="SM01032"/>
    </source>
</evidence>
<dbReference type="Gene3D" id="3.30.70.2460">
    <property type="entry name" value="Rad4, beta-hairpin domain BHD3"/>
    <property type="match status" value="1"/>
</dbReference>
<dbReference type="NCBIfam" id="TIGR00605">
    <property type="entry name" value="rad4"/>
    <property type="match status" value="1"/>
</dbReference>
<dbReference type="InterPro" id="IPR002931">
    <property type="entry name" value="Transglutaminase-like"/>
</dbReference>
<evidence type="ECO:0000256" key="5">
    <source>
        <dbReference type="ARBA" id="ARBA00023204"/>
    </source>
</evidence>
<evidence type="ECO:0000256" key="7">
    <source>
        <dbReference type="SAM" id="MobiDB-lite"/>
    </source>
</evidence>
<feature type="compositionally biased region" description="Basic and acidic residues" evidence="7">
    <location>
        <begin position="217"/>
        <end position="230"/>
    </location>
</feature>
<dbReference type="GO" id="GO:0005737">
    <property type="term" value="C:cytoplasm"/>
    <property type="evidence" value="ECO:0007669"/>
    <property type="project" value="TreeGrafter"/>
</dbReference>
<dbReference type="InterPro" id="IPR004583">
    <property type="entry name" value="DNA_repair_Rad4"/>
</dbReference>
<accession>A0AAV2AXE3</accession>
<evidence type="ECO:0000313" key="11">
    <source>
        <dbReference type="EMBL" id="CAL1288698.1"/>
    </source>
</evidence>
<dbReference type="Pfam" id="PF10404">
    <property type="entry name" value="BHD_2"/>
    <property type="match status" value="1"/>
</dbReference>
<proteinExistence type="inferred from homology"/>
<dbReference type="InterPro" id="IPR036985">
    <property type="entry name" value="Transglutaminase-like_sf"/>
</dbReference>
<dbReference type="PANTHER" id="PTHR12135">
    <property type="entry name" value="DNA REPAIR PROTEIN XP-C / RAD4"/>
    <property type="match status" value="1"/>
</dbReference>
<dbReference type="SMART" id="SM01030">
    <property type="entry name" value="BHD_1"/>
    <property type="match status" value="1"/>
</dbReference>
<dbReference type="FunFam" id="3.30.70.2460:FF:000001">
    <property type="entry name" value="DNA repair protein Rad4 family"/>
    <property type="match status" value="1"/>
</dbReference>